<feature type="compositionally biased region" description="Low complexity" evidence="14">
    <location>
        <begin position="1"/>
        <end position="15"/>
    </location>
</feature>
<evidence type="ECO:0000313" key="16">
    <source>
        <dbReference type="EMBL" id="KAG6378872.1"/>
    </source>
</evidence>
<evidence type="ECO:0000256" key="6">
    <source>
        <dbReference type="ARBA" id="ARBA00022630"/>
    </source>
</evidence>
<gene>
    <name evidence="16" type="ORF">JVT61DRAFT_13152</name>
</gene>
<evidence type="ECO:0000313" key="17">
    <source>
        <dbReference type="Proteomes" id="UP000683000"/>
    </source>
</evidence>
<dbReference type="InterPro" id="IPR003097">
    <property type="entry name" value="CysJ-like_FAD-binding"/>
</dbReference>
<dbReference type="Pfam" id="PF00175">
    <property type="entry name" value="NAD_binding_1"/>
    <property type="match status" value="1"/>
</dbReference>
<dbReference type="CDD" id="cd06207">
    <property type="entry name" value="CyPoR_like"/>
    <property type="match status" value="1"/>
</dbReference>
<accession>A0A8I2YX10</accession>
<dbReference type="InterPro" id="IPR017938">
    <property type="entry name" value="Riboflavin_synthase-like_b-brl"/>
</dbReference>
<evidence type="ECO:0000256" key="4">
    <source>
        <dbReference type="ARBA" id="ARBA00012604"/>
    </source>
</evidence>
<dbReference type="EMBL" id="JAGFBS010000006">
    <property type="protein sequence ID" value="KAG6378872.1"/>
    <property type="molecule type" value="Genomic_DNA"/>
</dbReference>
<comment type="caution">
    <text evidence="16">The sequence shown here is derived from an EMBL/GenBank/DDBJ whole genome shotgun (WGS) entry which is preliminary data.</text>
</comment>
<proteinExistence type="predicted"/>
<protein>
    <recommendedName>
        <fullName evidence="4">assimilatory sulfite reductase (NADPH)</fullName>
        <ecNumber evidence="4">1.8.1.2</ecNumber>
    </recommendedName>
</protein>
<evidence type="ECO:0000256" key="13">
    <source>
        <dbReference type="ARBA" id="ARBA00059320"/>
    </source>
</evidence>
<dbReference type="GO" id="GO:0004783">
    <property type="term" value="F:sulfite reductase (NADPH) activity"/>
    <property type="evidence" value="ECO:0007669"/>
    <property type="project" value="UniProtKB-EC"/>
</dbReference>
<dbReference type="Gene3D" id="3.40.920.10">
    <property type="entry name" value="Pyruvate-ferredoxin oxidoreductase, PFOR, domain III"/>
    <property type="match status" value="1"/>
</dbReference>
<evidence type="ECO:0000256" key="14">
    <source>
        <dbReference type="SAM" id="MobiDB-lite"/>
    </source>
</evidence>
<organism evidence="16 17">
    <name type="scientific">Boletus reticuloceps</name>
    <dbReference type="NCBI Taxonomy" id="495285"/>
    <lineage>
        <taxon>Eukaryota</taxon>
        <taxon>Fungi</taxon>
        <taxon>Dikarya</taxon>
        <taxon>Basidiomycota</taxon>
        <taxon>Agaricomycotina</taxon>
        <taxon>Agaricomycetes</taxon>
        <taxon>Agaricomycetidae</taxon>
        <taxon>Boletales</taxon>
        <taxon>Boletineae</taxon>
        <taxon>Boletaceae</taxon>
        <taxon>Boletoideae</taxon>
        <taxon>Boletus</taxon>
    </lineage>
</organism>
<comment type="cofactor">
    <cofactor evidence="1">
        <name>FMN</name>
        <dbReference type="ChEBI" id="CHEBI:58210"/>
    </cofactor>
</comment>
<dbReference type="SUPFAM" id="SSF53323">
    <property type="entry name" value="Pyruvate-ferredoxin oxidoreductase, PFOR, domain III"/>
    <property type="match status" value="1"/>
</dbReference>
<evidence type="ECO:0000256" key="5">
    <source>
        <dbReference type="ARBA" id="ARBA00022448"/>
    </source>
</evidence>
<dbReference type="Gene3D" id="2.40.30.10">
    <property type="entry name" value="Translation factors"/>
    <property type="match status" value="1"/>
</dbReference>
<dbReference type="PRINTS" id="PR00371">
    <property type="entry name" value="FPNCR"/>
</dbReference>
<dbReference type="Gene3D" id="3.40.50.80">
    <property type="entry name" value="Nucleotide-binding domain of ferredoxin-NADP reductase (FNR) module"/>
    <property type="match status" value="1"/>
</dbReference>
<feature type="region of interest" description="Disordered" evidence="14">
    <location>
        <begin position="1"/>
        <end position="21"/>
    </location>
</feature>
<dbReference type="InterPro" id="IPR002869">
    <property type="entry name" value="Pyrv_flavodox_OxRed_cen"/>
</dbReference>
<feature type="domain" description="FAD-binding FR-type" evidence="15">
    <location>
        <begin position="657"/>
        <end position="887"/>
    </location>
</feature>
<dbReference type="InterPro" id="IPR039261">
    <property type="entry name" value="FNR_nucleotide-bd"/>
</dbReference>
<keyword evidence="8" id="KW-0274">FAD</keyword>
<keyword evidence="6" id="KW-0285">Flavoprotein</keyword>
<evidence type="ECO:0000256" key="3">
    <source>
        <dbReference type="ARBA" id="ARBA00004774"/>
    </source>
</evidence>
<dbReference type="OrthoDB" id="1856718at2759"/>
<dbReference type="GO" id="GO:0050660">
    <property type="term" value="F:flavin adenine dinucleotide binding"/>
    <property type="evidence" value="ECO:0007669"/>
    <property type="project" value="TreeGrafter"/>
</dbReference>
<comment type="cofactor">
    <cofactor evidence="2">
        <name>FAD</name>
        <dbReference type="ChEBI" id="CHEBI:57692"/>
    </cofactor>
</comment>
<dbReference type="Gene3D" id="3.40.50.920">
    <property type="match status" value="1"/>
</dbReference>
<name>A0A8I2YX10_9AGAM</name>
<evidence type="ECO:0000259" key="15">
    <source>
        <dbReference type="PROSITE" id="PS51384"/>
    </source>
</evidence>
<dbReference type="Pfam" id="PF00667">
    <property type="entry name" value="FAD_binding_1"/>
    <property type="match status" value="1"/>
</dbReference>
<evidence type="ECO:0000256" key="9">
    <source>
        <dbReference type="ARBA" id="ARBA00022857"/>
    </source>
</evidence>
<dbReference type="InterPro" id="IPR009014">
    <property type="entry name" value="Transketo_C/PFOR_II"/>
</dbReference>
<dbReference type="PANTHER" id="PTHR19384:SF109">
    <property type="entry name" value="SULFITE REDUCTASE [NADPH] FLAVOPROTEIN COMPONENT"/>
    <property type="match status" value="1"/>
</dbReference>
<dbReference type="GO" id="GO:0005829">
    <property type="term" value="C:cytosol"/>
    <property type="evidence" value="ECO:0007669"/>
    <property type="project" value="TreeGrafter"/>
</dbReference>
<comment type="function">
    <text evidence="13">This enzyme catalyzes the 6-electron reduction of sulfite to sulfide. This is one of several activities required for the biosynthesis of L-cysteine from sulfate.</text>
</comment>
<sequence length="1041" mass="114150">MASRSATPSSSGSPTLVASSDDLKSLPWLPKTPSQLTSASDLIEFIASRASVSSAVYVYDVAEQVGFGTLTKSWAAHLKRSAPVIPLQTRAGAGLSLVGRLSQGSSQDAINGSILTAYTTPVGLAAMAASLTHLPPPSSRSRLIVQVPTVTPVGDTFALSPTLASLSTSFSIFPDSLAVILSATPQESVDLALLAYKLKNWHVAHIFDHHSATRELGHHLVSNYPSDISYLPVSEAVRMAGYSPFEFAGDKRARTVFVLLNGQLALIAKALASRTVGVAVVIVRVLRPWGADELQKVIPSTAEEIYVFDDVPQETTRGPLFADVFSSLYDPTRSGPMIRAQRITPDKGKEFISDPTHLENAWTKLVFLSTPSNQLTFFHQLIADTFSRGITMRRLTDYDVFSKAGGITADRIILSQNKDDVNFLPISLALPLNGTGLVDFTCIIESHLLKSHSILDCAKPGSAVLVITSWSSAELLENLPPQALELALQRKLRLYTIDAKAVASELCTDTATRETAEGLIIYLTFLRLYLGKVSNQAVVSRFALELVPADLRSIFSKINARTWGSLLQVELPEVHNVLSHIVDTTTNAVPTLRRFEFNTIAVDAGSGQTVYNGAKVSSWHEAAKHLLFPSVFTPLLPAPPETEEFPQIPSLHPELTERTYLVTCTVNRRLTPLDYDRNVFHLEFDTEGTGLKYAIGEALGIHGWNDAEEVLDFCAWYGVDPDRVITIPAQGGEKLHSRTIFQALQQQIDLFGEPPKSFYTDLAPYATEPAEKLALQFIGSSEGSSTFKKLNEKDTITFAQVLQRYRSARPGIETLCELIGDIKPRHYSIASAQSVVGDRVDLLVVTVEWADPSGKPHYGQCTRYLAGLKPGQQVTVSIKPSVMKLPPDDTQPIIMAGLGTGAAPFRAFLQHRAWLSQQGSKVGPTYYYFGSRHQHQEYLYGEEIQAYILDEVITKAGLAFSRDGPKKVYIQHKMLEDAGVLADMLKNRVGVFYLCGPTWPVPDVYEALVGALVKNENMIRESAGQFIESLKEEERYVLEVY</sequence>
<dbReference type="SUPFAM" id="SSF52343">
    <property type="entry name" value="Ferredoxin reductase-like, C-terminal NADP-linked domain"/>
    <property type="match status" value="1"/>
</dbReference>
<evidence type="ECO:0000256" key="8">
    <source>
        <dbReference type="ARBA" id="ARBA00022827"/>
    </source>
</evidence>
<evidence type="ECO:0000256" key="10">
    <source>
        <dbReference type="ARBA" id="ARBA00022982"/>
    </source>
</evidence>
<keyword evidence="9" id="KW-0521">NADP</keyword>
<evidence type="ECO:0000256" key="11">
    <source>
        <dbReference type="ARBA" id="ARBA00023002"/>
    </source>
</evidence>
<comment type="pathway">
    <text evidence="3">Sulfur metabolism; hydrogen sulfide biosynthesis; hydrogen sulfide from sulfite (NADPH route): step 1/1.</text>
</comment>
<dbReference type="InterPro" id="IPR017927">
    <property type="entry name" value="FAD-bd_FR_type"/>
</dbReference>
<dbReference type="GO" id="GO:0010181">
    <property type="term" value="F:FMN binding"/>
    <property type="evidence" value="ECO:0007669"/>
    <property type="project" value="TreeGrafter"/>
</dbReference>
<dbReference type="InterPro" id="IPR023173">
    <property type="entry name" value="NADPH_Cyt_P450_Rdtase_alpha"/>
</dbReference>
<dbReference type="EC" id="1.8.1.2" evidence="4"/>
<keyword evidence="5" id="KW-0813">Transport</keyword>
<evidence type="ECO:0000256" key="1">
    <source>
        <dbReference type="ARBA" id="ARBA00001917"/>
    </source>
</evidence>
<evidence type="ECO:0000256" key="2">
    <source>
        <dbReference type="ARBA" id="ARBA00001974"/>
    </source>
</evidence>
<dbReference type="Proteomes" id="UP000683000">
    <property type="component" value="Unassembled WGS sequence"/>
</dbReference>
<dbReference type="PANTHER" id="PTHR19384">
    <property type="entry name" value="NITRIC OXIDE SYNTHASE-RELATED"/>
    <property type="match status" value="1"/>
</dbReference>
<evidence type="ECO:0000256" key="12">
    <source>
        <dbReference type="ARBA" id="ARBA00052219"/>
    </source>
</evidence>
<dbReference type="AlphaFoldDB" id="A0A8I2YX10"/>
<dbReference type="InterPro" id="IPR001433">
    <property type="entry name" value="OxRdtase_FAD/NAD-bd"/>
</dbReference>
<evidence type="ECO:0000256" key="7">
    <source>
        <dbReference type="ARBA" id="ARBA00022643"/>
    </source>
</evidence>
<keyword evidence="17" id="KW-1185">Reference proteome</keyword>
<keyword evidence="7" id="KW-0288">FMN</keyword>
<dbReference type="FunFam" id="1.20.990.10:FF:000010">
    <property type="entry name" value="Sulfite reductase [NADPH] flavoprotein component"/>
    <property type="match status" value="1"/>
</dbReference>
<dbReference type="Gene3D" id="1.20.990.10">
    <property type="entry name" value="NADPH-cytochrome p450 Reductase, Chain A, domain 3"/>
    <property type="match status" value="1"/>
</dbReference>
<dbReference type="InterPro" id="IPR001709">
    <property type="entry name" value="Flavoprot_Pyr_Nucl_cyt_Rdtase"/>
</dbReference>
<keyword evidence="11" id="KW-0560">Oxidoreductase</keyword>
<dbReference type="SUPFAM" id="SSF63380">
    <property type="entry name" value="Riboflavin synthase domain-like"/>
    <property type="match status" value="1"/>
</dbReference>
<dbReference type="SUPFAM" id="SSF52922">
    <property type="entry name" value="TK C-terminal domain-like"/>
    <property type="match status" value="1"/>
</dbReference>
<reference evidence="16" key="1">
    <citation type="submission" date="2021-03" db="EMBL/GenBank/DDBJ databases">
        <title>Evolutionary innovations through gain and loss of genes in the ectomycorrhizal Boletales.</title>
        <authorList>
            <person name="Wu G."/>
            <person name="Miyauchi S."/>
            <person name="Morin E."/>
            <person name="Yang Z.-L."/>
            <person name="Xu J."/>
            <person name="Martin F.M."/>
        </authorList>
    </citation>
    <scope>NUCLEOTIDE SEQUENCE</scope>
    <source>
        <strain evidence="16">BR01</strain>
    </source>
</reference>
<dbReference type="PROSITE" id="PS51384">
    <property type="entry name" value="FAD_FR"/>
    <property type="match status" value="1"/>
</dbReference>
<comment type="catalytic activity">
    <reaction evidence="12">
        <text>hydrogen sulfide + 3 NADP(+) + 3 H2O = sulfite + 3 NADPH + 4 H(+)</text>
        <dbReference type="Rhea" id="RHEA:13801"/>
        <dbReference type="ChEBI" id="CHEBI:15377"/>
        <dbReference type="ChEBI" id="CHEBI:15378"/>
        <dbReference type="ChEBI" id="CHEBI:17359"/>
        <dbReference type="ChEBI" id="CHEBI:29919"/>
        <dbReference type="ChEBI" id="CHEBI:57783"/>
        <dbReference type="ChEBI" id="CHEBI:58349"/>
        <dbReference type="EC" id="1.8.1.2"/>
    </reaction>
</comment>
<keyword evidence="10" id="KW-0249">Electron transport</keyword>
<dbReference type="Gene3D" id="3.40.50.970">
    <property type="match status" value="1"/>
</dbReference>